<feature type="domain" description="Fido" evidence="1">
    <location>
        <begin position="63"/>
        <end position="203"/>
    </location>
</feature>
<evidence type="ECO:0000313" key="2">
    <source>
        <dbReference type="EMBL" id="MBB5672075.1"/>
    </source>
</evidence>
<dbReference type="PROSITE" id="PS51459">
    <property type="entry name" value="FIDO"/>
    <property type="match status" value="1"/>
</dbReference>
<dbReference type="Gene3D" id="1.10.3290.10">
    <property type="entry name" value="Fido-like domain"/>
    <property type="match status" value="1"/>
</dbReference>
<protein>
    <recommendedName>
        <fullName evidence="1">Fido domain-containing protein</fullName>
    </recommendedName>
</protein>
<reference evidence="2" key="1">
    <citation type="submission" date="2020-08" db="EMBL/GenBank/DDBJ databases">
        <title>Studying the diversity of plant-associated saprophytic bacteria and their role in host health and plant-pathogen interactions.</title>
        <authorList>
            <person name="Potnis N."/>
        </authorList>
    </citation>
    <scope>NUCLEOTIDE SEQUENCE</scope>
    <source>
        <strain evidence="2">F21</strain>
    </source>
</reference>
<organism evidence="2">
    <name type="scientific">Xanthomonas arboricola</name>
    <dbReference type="NCBI Taxonomy" id="56448"/>
    <lineage>
        <taxon>Bacteria</taxon>
        <taxon>Pseudomonadati</taxon>
        <taxon>Pseudomonadota</taxon>
        <taxon>Gammaproteobacteria</taxon>
        <taxon>Lysobacterales</taxon>
        <taxon>Lysobacteraceae</taxon>
        <taxon>Xanthomonas</taxon>
    </lineage>
</organism>
<dbReference type="Pfam" id="PF02661">
    <property type="entry name" value="Fic"/>
    <property type="match status" value="1"/>
</dbReference>
<accession>A0AB73H142</accession>
<dbReference type="AlphaFoldDB" id="A0AB73H142"/>
<dbReference type="InterPro" id="IPR036597">
    <property type="entry name" value="Fido-like_dom_sf"/>
</dbReference>
<proteinExistence type="predicted"/>
<dbReference type="EMBL" id="JACIIQ010000019">
    <property type="protein sequence ID" value="MBB5672075.1"/>
    <property type="molecule type" value="Genomic_DNA"/>
</dbReference>
<gene>
    <name evidence="2" type="ORF">FHR65_003669</name>
</gene>
<sequence length="237" mass="27096">MPLVYMPSREIIGFFESFDPHKIGLPAAPIVNCELDLAAAQCILGQVSTADLLHVLLIKLDPISIKNVLEVHRAVLNVKKTSWRKVSLNVGVNQADSFGFTSPIFDVKNEFSWLISRALSIKHDSIFIAFFLFYFLHLHPFVDGNGRMSRILIIHFLSERRGAQDGLGRFVAIFTYLRKDILARWLWEARVNSVENFIKFFSKVLFEYGEYFGKSCDSRVGVREYVMSIKPDGIFGR</sequence>
<dbReference type="Proteomes" id="UP000528595">
    <property type="component" value="Unassembled WGS sequence"/>
</dbReference>
<evidence type="ECO:0000259" key="1">
    <source>
        <dbReference type="PROSITE" id="PS51459"/>
    </source>
</evidence>
<comment type="caution">
    <text evidence="2">The sequence shown here is derived from an EMBL/GenBank/DDBJ whole genome shotgun (WGS) entry which is preliminary data.</text>
</comment>
<dbReference type="SUPFAM" id="SSF140931">
    <property type="entry name" value="Fic-like"/>
    <property type="match status" value="1"/>
</dbReference>
<name>A0AB73H142_9XANT</name>
<dbReference type="InterPro" id="IPR003812">
    <property type="entry name" value="Fido"/>
</dbReference>
<dbReference type="RefSeq" id="WP_160954465.1">
    <property type="nucleotide sequence ID" value="NZ_JACHNQ010000002.1"/>
</dbReference>